<comment type="caution">
    <text evidence="1">The sequence shown here is derived from an EMBL/GenBank/DDBJ whole genome shotgun (WGS) entry which is preliminary data.</text>
</comment>
<evidence type="ECO:0008006" key="3">
    <source>
        <dbReference type="Google" id="ProtNLM"/>
    </source>
</evidence>
<sequence>MGSSLVGPRPTRVPLLTALYKALLLSWAREYYHWIVDDWKHVTWSDESHFQLYRTDARVRQDNATPHASRVATKWLQEHSSDFRHFHWPPKSPEMNIIEDIRDALLHAVETRTPPPRTPMDFLTALQDSWSEFPPGYLQTPVESMPFRFASLLRARGGPTRY</sequence>
<proteinExistence type="predicted"/>
<keyword evidence="2" id="KW-1185">Reference proteome</keyword>
<dbReference type="AlphaFoldDB" id="A0A4Y2G2D8"/>
<dbReference type="OrthoDB" id="6470141at2759"/>
<gene>
    <name evidence="1" type="ORF">AVEN_211132_1</name>
</gene>
<reference evidence="1 2" key="1">
    <citation type="journal article" date="2019" name="Sci. Rep.">
        <title>Orb-weaving spider Araneus ventricosus genome elucidates the spidroin gene catalogue.</title>
        <authorList>
            <person name="Kono N."/>
            <person name="Nakamura H."/>
            <person name="Ohtoshi R."/>
            <person name="Moran D.A.P."/>
            <person name="Shinohara A."/>
            <person name="Yoshida Y."/>
            <person name="Fujiwara M."/>
            <person name="Mori M."/>
            <person name="Tomita M."/>
            <person name="Arakawa K."/>
        </authorList>
    </citation>
    <scope>NUCLEOTIDE SEQUENCE [LARGE SCALE GENOMIC DNA]</scope>
</reference>
<name>A0A4Y2G2D8_ARAVE</name>
<evidence type="ECO:0000313" key="2">
    <source>
        <dbReference type="Proteomes" id="UP000499080"/>
    </source>
</evidence>
<protein>
    <recommendedName>
        <fullName evidence="3">Tc1-like transposase DDE domain-containing protein</fullName>
    </recommendedName>
</protein>
<dbReference type="InterPro" id="IPR036397">
    <property type="entry name" value="RNaseH_sf"/>
</dbReference>
<organism evidence="1 2">
    <name type="scientific">Araneus ventricosus</name>
    <name type="common">Orbweaver spider</name>
    <name type="synonym">Epeira ventricosa</name>
    <dbReference type="NCBI Taxonomy" id="182803"/>
    <lineage>
        <taxon>Eukaryota</taxon>
        <taxon>Metazoa</taxon>
        <taxon>Ecdysozoa</taxon>
        <taxon>Arthropoda</taxon>
        <taxon>Chelicerata</taxon>
        <taxon>Arachnida</taxon>
        <taxon>Araneae</taxon>
        <taxon>Araneomorphae</taxon>
        <taxon>Entelegynae</taxon>
        <taxon>Araneoidea</taxon>
        <taxon>Araneidae</taxon>
        <taxon>Araneus</taxon>
    </lineage>
</organism>
<dbReference type="Proteomes" id="UP000499080">
    <property type="component" value="Unassembled WGS sequence"/>
</dbReference>
<dbReference type="GO" id="GO:0003676">
    <property type="term" value="F:nucleic acid binding"/>
    <property type="evidence" value="ECO:0007669"/>
    <property type="project" value="InterPro"/>
</dbReference>
<accession>A0A4Y2G2D8</accession>
<dbReference type="EMBL" id="BGPR01001184">
    <property type="protein sequence ID" value="GBM47511.1"/>
    <property type="molecule type" value="Genomic_DNA"/>
</dbReference>
<dbReference type="Gene3D" id="3.30.420.10">
    <property type="entry name" value="Ribonuclease H-like superfamily/Ribonuclease H"/>
    <property type="match status" value="2"/>
</dbReference>
<evidence type="ECO:0000313" key="1">
    <source>
        <dbReference type="EMBL" id="GBM47511.1"/>
    </source>
</evidence>